<dbReference type="AlphaFoldDB" id="A0A0L0N4N1"/>
<dbReference type="Proteomes" id="UP000036947">
    <property type="component" value="Unassembled WGS sequence"/>
</dbReference>
<protein>
    <submittedName>
        <fullName evidence="1">Uncharacterized protein</fullName>
    </submittedName>
</protein>
<keyword evidence="2" id="KW-1185">Reference proteome</keyword>
<accession>A0A0L0N4N1</accession>
<sequence length="252" mass="27372">MLMLSFRYPTSCPTNAHALLTKLYSSLLARRDEIRPAGIGPAHIPLRVRALLHIENGAPDIVDVVTALEVGDKRPQGDDLAPRLQIEKHAHQVIVELRRKGFVVDEHHVGALEGVVDDGVLAKVAALKMHLARPDAPEHAPGPKLFSLRLGEITGVVHHLAAPAFASNLQRRLQTDVAHAGPQVDKHLQFAIDIVCTILVLGQELHLGGHCSVIDLVENEGDEVAGQFMHVVEILGNDAVLDEAEKRLVVLV</sequence>
<name>A0A0L0N4N1_TOLOC</name>
<proteinExistence type="predicted"/>
<comment type="caution">
    <text evidence="1">The sequence shown here is derived from an EMBL/GenBank/DDBJ whole genome shotgun (WGS) entry which is preliminary data.</text>
</comment>
<evidence type="ECO:0000313" key="1">
    <source>
        <dbReference type="EMBL" id="KND89058.1"/>
    </source>
</evidence>
<evidence type="ECO:0000313" key="2">
    <source>
        <dbReference type="Proteomes" id="UP000036947"/>
    </source>
</evidence>
<gene>
    <name evidence="1" type="ORF">TOPH_06266</name>
</gene>
<reference evidence="1 2" key="1">
    <citation type="journal article" date="2015" name="BMC Genomics">
        <title>The genome of the truffle-parasite Tolypocladium ophioglossoides and the evolution of antifungal peptaibiotics.</title>
        <authorList>
            <person name="Quandt C.A."/>
            <person name="Bushley K.E."/>
            <person name="Spatafora J.W."/>
        </authorList>
    </citation>
    <scope>NUCLEOTIDE SEQUENCE [LARGE SCALE GENOMIC DNA]</scope>
    <source>
        <strain evidence="1 2">CBS 100239</strain>
    </source>
</reference>
<organism evidence="1 2">
    <name type="scientific">Tolypocladium ophioglossoides (strain CBS 100239)</name>
    <name type="common">Snaketongue truffleclub</name>
    <name type="synonym">Elaphocordyceps ophioglossoides</name>
    <dbReference type="NCBI Taxonomy" id="1163406"/>
    <lineage>
        <taxon>Eukaryota</taxon>
        <taxon>Fungi</taxon>
        <taxon>Dikarya</taxon>
        <taxon>Ascomycota</taxon>
        <taxon>Pezizomycotina</taxon>
        <taxon>Sordariomycetes</taxon>
        <taxon>Hypocreomycetidae</taxon>
        <taxon>Hypocreales</taxon>
        <taxon>Ophiocordycipitaceae</taxon>
        <taxon>Tolypocladium</taxon>
    </lineage>
</organism>
<dbReference type="EMBL" id="LFRF01000021">
    <property type="protein sequence ID" value="KND89058.1"/>
    <property type="molecule type" value="Genomic_DNA"/>
</dbReference>